<evidence type="ECO:0000313" key="1">
    <source>
        <dbReference type="EMBL" id="TDD29215.1"/>
    </source>
</evidence>
<dbReference type="EMBL" id="SMKR01000013">
    <property type="protein sequence ID" value="TDD29215.1"/>
    <property type="molecule type" value="Genomic_DNA"/>
</dbReference>
<accession>A0A4R4XET7</accession>
<evidence type="ECO:0000313" key="2">
    <source>
        <dbReference type="Proteomes" id="UP000295172"/>
    </source>
</evidence>
<dbReference type="RefSeq" id="WP_132316687.1">
    <property type="nucleotide sequence ID" value="NZ_SMKR01000013.1"/>
</dbReference>
<reference evidence="1 2" key="1">
    <citation type="submission" date="2019-02" db="EMBL/GenBank/DDBJ databases">
        <title>Draft genome sequences of novel Actinobacteria.</title>
        <authorList>
            <person name="Sahin N."/>
            <person name="Ay H."/>
            <person name="Saygin H."/>
        </authorList>
    </citation>
    <scope>NUCLEOTIDE SEQUENCE [LARGE SCALE GENOMIC DNA]</scope>
    <source>
        <strain evidence="1 2">16K104</strain>
    </source>
</reference>
<dbReference type="AlphaFoldDB" id="A0A4R4XET7"/>
<protein>
    <submittedName>
        <fullName evidence="1">Uncharacterized protein</fullName>
    </submittedName>
</protein>
<proteinExistence type="predicted"/>
<organism evidence="1 2">
    <name type="scientific">Kribbella turkmenica</name>
    <dbReference type="NCBI Taxonomy" id="2530375"/>
    <lineage>
        <taxon>Bacteria</taxon>
        <taxon>Bacillati</taxon>
        <taxon>Actinomycetota</taxon>
        <taxon>Actinomycetes</taxon>
        <taxon>Propionibacteriales</taxon>
        <taxon>Kribbellaceae</taxon>
        <taxon>Kribbella</taxon>
    </lineage>
</organism>
<dbReference type="Proteomes" id="UP000295172">
    <property type="component" value="Unassembled WGS sequence"/>
</dbReference>
<sequence length="96" mass="10317">MSQHTAVLSFYDEQRHLQFTWSGAFDEGITVHAAAGGALLDELLLTEAQQHALSDGADAHYIVALFQVFCLAYQPSLDSTDGFAQGIVSAKSVTSK</sequence>
<keyword evidence="2" id="KW-1185">Reference proteome</keyword>
<name>A0A4R4XET7_9ACTN</name>
<comment type="caution">
    <text evidence="1">The sequence shown here is derived from an EMBL/GenBank/DDBJ whole genome shotgun (WGS) entry which is preliminary data.</text>
</comment>
<gene>
    <name evidence="1" type="ORF">E1218_04935</name>
</gene>